<dbReference type="PANTHER" id="PTHR16039:SF1">
    <property type="entry name" value="HAUS AUGMIN-LIKE COMPLEX SUBUNIT 2"/>
    <property type="match status" value="1"/>
</dbReference>
<dbReference type="GO" id="GO:1990498">
    <property type="term" value="C:mitotic spindle microtubule"/>
    <property type="evidence" value="ECO:0007669"/>
    <property type="project" value="TreeGrafter"/>
</dbReference>
<gene>
    <name evidence="1" type="ORF">CCAM_LOCUS21219</name>
</gene>
<sequence>MSDALSIAADLGFAVSPPPSQVTSISFIPSIAADLGFSVSPPPFLPSLNARYSLLHIHSLDFTVKSSSNGTSIGSGEKSDELVRVLKELTAVQRKIADLQVELQGRKLPPSQSFIPLVSTHPVHTIPLSSPLSVSFMFFVA</sequence>
<keyword evidence="2" id="KW-1185">Reference proteome</keyword>
<dbReference type="InterPro" id="IPR028346">
    <property type="entry name" value="HAUS2"/>
</dbReference>
<proteinExistence type="predicted"/>
<name>A0A484LSF1_9ASTE</name>
<dbReference type="PANTHER" id="PTHR16039">
    <property type="entry name" value="HAUS AUGMIN-LIKE COMPLEX SUBUNIT 2"/>
    <property type="match status" value="1"/>
</dbReference>
<reference evidence="1 2" key="1">
    <citation type="submission" date="2018-04" db="EMBL/GenBank/DDBJ databases">
        <authorList>
            <person name="Vogel A."/>
        </authorList>
    </citation>
    <scope>NUCLEOTIDE SEQUENCE [LARGE SCALE GENOMIC DNA]</scope>
</reference>
<dbReference type="OrthoDB" id="2436605at2759"/>
<dbReference type="Proteomes" id="UP000595140">
    <property type="component" value="Unassembled WGS sequence"/>
</dbReference>
<dbReference type="AlphaFoldDB" id="A0A484LSF1"/>
<dbReference type="GO" id="GO:0007020">
    <property type="term" value="P:microtubule nucleation"/>
    <property type="evidence" value="ECO:0007669"/>
    <property type="project" value="TreeGrafter"/>
</dbReference>
<dbReference type="EMBL" id="OOIL02001947">
    <property type="protein sequence ID" value="VFQ79443.1"/>
    <property type="molecule type" value="Genomic_DNA"/>
</dbReference>
<evidence type="ECO:0000313" key="2">
    <source>
        <dbReference type="Proteomes" id="UP000595140"/>
    </source>
</evidence>
<evidence type="ECO:0000313" key="1">
    <source>
        <dbReference type="EMBL" id="VFQ79443.1"/>
    </source>
</evidence>
<dbReference type="GO" id="GO:0051225">
    <property type="term" value="P:spindle assembly"/>
    <property type="evidence" value="ECO:0007669"/>
    <property type="project" value="InterPro"/>
</dbReference>
<organism evidence="1 2">
    <name type="scientific">Cuscuta campestris</name>
    <dbReference type="NCBI Taxonomy" id="132261"/>
    <lineage>
        <taxon>Eukaryota</taxon>
        <taxon>Viridiplantae</taxon>
        <taxon>Streptophyta</taxon>
        <taxon>Embryophyta</taxon>
        <taxon>Tracheophyta</taxon>
        <taxon>Spermatophyta</taxon>
        <taxon>Magnoliopsida</taxon>
        <taxon>eudicotyledons</taxon>
        <taxon>Gunneridae</taxon>
        <taxon>Pentapetalae</taxon>
        <taxon>asterids</taxon>
        <taxon>lamiids</taxon>
        <taxon>Solanales</taxon>
        <taxon>Convolvulaceae</taxon>
        <taxon>Cuscuteae</taxon>
        <taxon>Cuscuta</taxon>
        <taxon>Cuscuta subgen. Grammica</taxon>
        <taxon>Cuscuta sect. Cleistogrammica</taxon>
    </lineage>
</organism>
<accession>A0A484LSF1</accession>
<protein>
    <submittedName>
        <fullName evidence="1">Uncharacterized protein</fullName>
    </submittedName>
</protein>
<dbReference type="GO" id="GO:0031023">
    <property type="term" value="P:microtubule organizing center organization"/>
    <property type="evidence" value="ECO:0007669"/>
    <property type="project" value="InterPro"/>
</dbReference>
<dbReference type="Pfam" id="PF15003">
    <property type="entry name" value="HAUS2"/>
    <property type="match status" value="1"/>
</dbReference>